<evidence type="ECO:0000313" key="3">
    <source>
        <dbReference type="Proteomes" id="UP001044222"/>
    </source>
</evidence>
<accession>A0A9D3MRI5</accession>
<feature type="region of interest" description="Disordered" evidence="1">
    <location>
        <begin position="136"/>
        <end position="202"/>
    </location>
</feature>
<feature type="compositionally biased region" description="Basic residues" evidence="1">
    <location>
        <begin position="154"/>
        <end position="167"/>
    </location>
</feature>
<reference evidence="2" key="1">
    <citation type="submission" date="2021-01" db="EMBL/GenBank/DDBJ databases">
        <title>A chromosome-scale assembly of European eel, Anguilla anguilla.</title>
        <authorList>
            <person name="Henkel C."/>
            <person name="Jong-Raadsen S.A."/>
            <person name="Dufour S."/>
            <person name="Weltzien F.-A."/>
            <person name="Palstra A.P."/>
            <person name="Pelster B."/>
            <person name="Spaink H.P."/>
            <person name="Van Den Thillart G.E."/>
            <person name="Jansen H."/>
            <person name="Zahm M."/>
            <person name="Klopp C."/>
            <person name="Cedric C."/>
            <person name="Louis A."/>
            <person name="Berthelot C."/>
            <person name="Parey E."/>
            <person name="Roest Crollius H."/>
            <person name="Montfort J."/>
            <person name="Robinson-Rechavi M."/>
            <person name="Bucao C."/>
            <person name="Bouchez O."/>
            <person name="Gislard M."/>
            <person name="Lluch J."/>
            <person name="Milhes M."/>
            <person name="Lampietro C."/>
            <person name="Lopez Roques C."/>
            <person name="Donnadieu C."/>
            <person name="Braasch I."/>
            <person name="Desvignes T."/>
            <person name="Postlethwait J."/>
            <person name="Bobe J."/>
            <person name="Guiguen Y."/>
            <person name="Dirks R."/>
        </authorList>
    </citation>
    <scope>NUCLEOTIDE SEQUENCE</scope>
    <source>
        <strain evidence="2">Tag_6206</strain>
        <tissue evidence="2">Liver</tissue>
    </source>
</reference>
<name>A0A9D3MRI5_ANGAN</name>
<comment type="caution">
    <text evidence="2">The sequence shown here is derived from an EMBL/GenBank/DDBJ whole genome shotgun (WGS) entry which is preliminary data.</text>
</comment>
<feature type="region of interest" description="Disordered" evidence="1">
    <location>
        <begin position="102"/>
        <end position="123"/>
    </location>
</feature>
<keyword evidence="3" id="KW-1185">Reference proteome</keyword>
<dbReference type="Proteomes" id="UP001044222">
    <property type="component" value="Unassembled WGS sequence"/>
</dbReference>
<evidence type="ECO:0000313" key="2">
    <source>
        <dbReference type="EMBL" id="KAG5852606.1"/>
    </source>
</evidence>
<proteinExistence type="predicted"/>
<sequence>MVVFHRSSIWASGVMQWPRSRAYDPWGCRFNSHMEHSRCTLEQDGLEQHSGLLTYNAEQRLSGDLDICTENVNSASNFKAPIPRSSCNHLAPLARRLGPEQGAASHLATLRRSPPSHKKQEPAAPVVYFDLPLIERGPGSEGANRTSSLPSRERLHRGGCRGQRRGHGAPPADREPGRGGQQLLGRAHGGQGADRAVPTSSS</sequence>
<dbReference type="EMBL" id="JAFIRN010000003">
    <property type="protein sequence ID" value="KAG5852606.1"/>
    <property type="molecule type" value="Genomic_DNA"/>
</dbReference>
<gene>
    <name evidence="2" type="ORF">ANANG_G00064320</name>
</gene>
<dbReference type="AlphaFoldDB" id="A0A9D3MRI5"/>
<feature type="compositionally biased region" description="Gly residues" evidence="1">
    <location>
        <begin position="178"/>
        <end position="192"/>
    </location>
</feature>
<organism evidence="2 3">
    <name type="scientific">Anguilla anguilla</name>
    <name type="common">European freshwater eel</name>
    <name type="synonym">Muraena anguilla</name>
    <dbReference type="NCBI Taxonomy" id="7936"/>
    <lineage>
        <taxon>Eukaryota</taxon>
        <taxon>Metazoa</taxon>
        <taxon>Chordata</taxon>
        <taxon>Craniata</taxon>
        <taxon>Vertebrata</taxon>
        <taxon>Euteleostomi</taxon>
        <taxon>Actinopterygii</taxon>
        <taxon>Neopterygii</taxon>
        <taxon>Teleostei</taxon>
        <taxon>Anguilliformes</taxon>
        <taxon>Anguillidae</taxon>
        <taxon>Anguilla</taxon>
    </lineage>
</organism>
<protein>
    <submittedName>
        <fullName evidence="2">Uncharacterized protein</fullName>
    </submittedName>
</protein>
<evidence type="ECO:0000256" key="1">
    <source>
        <dbReference type="SAM" id="MobiDB-lite"/>
    </source>
</evidence>